<comment type="caution">
    <text evidence="4">The sequence shown here is derived from an EMBL/GenBank/DDBJ whole genome shotgun (WGS) entry which is preliminary data.</text>
</comment>
<reference evidence="4" key="1">
    <citation type="submission" date="2023-10" db="EMBL/GenBank/DDBJ databases">
        <title>Genome assembly of Pristionchus species.</title>
        <authorList>
            <person name="Yoshida K."/>
            <person name="Sommer R.J."/>
        </authorList>
    </citation>
    <scope>NUCLEOTIDE SEQUENCE</scope>
    <source>
        <strain evidence="4">RS0144</strain>
    </source>
</reference>
<dbReference type="SUPFAM" id="SSF55486">
    <property type="entry name" value="Metalloproteases ('zincins'), catalytic domain"/>
    <property type="match status" value="1"/>
</dbReference>
<feature type="domain" description="Peptidase M13 N-terminal" evidence="3">
    <location>
        <begin position="117"/>
        <end position="275"/>
    </location>
</feature>
<accession>A0AAV5SXR8</accession>
<feature type="non-terminal residue" evidence="4">
    <location>
        <position position="275"/>
    </location>
</feature>
<dbReference type="InterPro" id="IPR042089">
    <property type="entry name" value="Peptidase_M13_dom_2"/>
</dbReference>
<dbReference type="Gene3D" id="1.10.1380.10">
    <property type="entry name" value="Neutral endopeptidase , domain2"/>
    <property type="match status" value="1"/>
</dbReference>
<evidence type="ECO:0000259" key="3">
    <source>
        <dbReference type="Pfam" id="PF05649"/>
    </source>
</evidence>
<proteinExistence type="inferred from homology"/>
<dbReference type="Gene3D" id="3.40.390.10">
    <property type="entry name" value="Collagenase (Catalytic Domain)"/>
    <property type="match status" value="1"/>
</dbReference>
<evidence type="ECO:0000256" key="2">
    <source>
        <dbReference type="SAM" id="MobiDB-lite"/>
    </source>
</evidence>
<evidence type="ECO:0000256" key="1">
    <source>
        <dbReference type="ARBA" id="ARBA00007357"/>
    </source>
</evidence>
<dbReference type="InterPro" id="IPR000718">
    <property type="entry name" value="Peptidase_M13"/>
</dbReference>
<dbReference type="EMBL" id="BTSX01000002">
    <property type="protein sequence ID" value="GMS86159.1"/>
    <property type="molecule type" value="Genomic_DNA"/>
</dbReference>
<dbReference type="Pfam" id="PF05649">
    <property type="entry name" value="Peptidase_M13_N"/>
    <property type="match status" value="1"/>
</dbReference>
<dbReference type="PROSITE" id="PS51885">
    <property type="entry name" value="NEPRILYSIN"/>
    <property type="match status" value="1"/>
</dbReference>
<feature type="region of interest" description="Disordered" evidence="2">
    <location>
        <begin position="35"/>
        <end position="96"/>
    </location>
</feature>
<dbReference type="GO" id="GO:0005886">
    <property type="term" value="C:plasma membrane"/>
    <property type="evidence" value="ECO:0007669"/>
    <property type="project" value="TreeGrafter"/>
</dbReference>
<dbReference type="GO" id="GO:0016485">
    <property type="term" value="P:protein processing"/>
    <property type="evidence" value="ECO:0007669"/>
    <property type="project" value="TreeGrafter"/>
</dbReference>
<dbReference type="GO" id="GO:0004222">
    <property type="term" value="F:metalloendopeptidase activity"/>
    <property type="evidence" value="ECO:0007669"/>
    <property type="project" value="InterPro"/>
</dbReference>
<comment type="similarity">
    <text evidence="1">Belongs to the peptidase M13 family.</text>
</comment>
<name>A0AAV5SXR8_9BILA</name>
<dbReference type="PANTHER" id="PTHR11733">
    <property type="entry name" value="ZINC METALLOPROTEASE FAMILY M13 NEPRILYSIN-RELATED"/>
    <property type="match status" value="1"/>
</dbReference>
<gene>
    <name evidence="4" type="ORF">PENTCL1PPCAC_8334</name>
</gene>
<protein>
    <recommendedName>
        <fullName evidence="3">Peptidase M13 N-terminal domain-containing protein</fullName>
    </recommendedName>
</protein>
<dbReference type="AlphaFoldDB" id="A0AAV5SXR8"/>
<dbReference type="InterPro" id="IPR008753">
    <property type="entry name" value="Peptidase_M13_N"/>
</dbReference>
<dbReference type="PANTHER" id="PTHR11733:SF188">
    <property type="entry name" value="NEPRILYSIN"/>
    <property type="match status" value="1"/>
</dbReference>
<evidence type="ECO:0000313" key="5">
    <source>
        <dbReference type="Proteomes" id="UP001432027"/>
    </source>
</evidence>
<evidence type="ECO:0000313" key="4">
    <source>
        <dbReference type="EMBL" id="GMS86159.1"/>
    </source>
</evidence>
<feature type="compositionally biased region" description="Low complexity" evidence="2">
    <location>
        <begin position="50"/>
        <end position="76"/>
    </location>
</feature>
<sequence length="275" mass="30047">MSKLLGATSVLVLAALGVAIASLVFNILIFNQVNTSDSPDPTTPPPTTPLVPSTSSLPPTACPTPAEETTPEIPDPVTEAPNNNGGECPTTDEVSKDPMWKEAANRILATADLSVDPCDDFYQFSCGKYLQNTDLDGQSRKGTYDEAQYEINLGLADYFDSFWMASLLPSNTEQYQKNFLDICVKDALKDQTDPAVRKAKWVDLAKDMNIELGFPLFGGKGWAKDTADIFSTMGMMERLYTGGPLITSMVTSDFKDNNTNALYLNQPALHFARDY</sequence>
<organism evidence="4 5">
    <name type="scientific">Pristionchus entomophagus</name>
    <dbReference type="NCBI Taxonomy" id="358040"/>
    <lineage>
        <taxon>Eukaryota</taxon>
        <taxon>Metazoa</taxon>
        <taxon>Ecdysozoa</taxon>
        <taxon>Nematoda</taxon>
        <taxon>Chromadorea</taxon>
        <taxon>Rhabditida</taxon>
        <taxon>Rhabditina</taxon>
        <taxon>Diplogasteromorpha</taxon>
        <taxon>Diplogasteroidea</taxon>
        <taxon>Neodiplogasteridae</taxon>
        <taxon>Pristionchus</taxon>
    </lineage>
</organism>
<dbReference type="InterPro" id="IPR024079">
    <property type="entry name" value="MetalloPept_cat_dom_sf"/>
</dbReference>
<keyword evidence="5" id="KW-1185">Reference proteome</keyword>
<dbReference type="Proteomes" id="UP001432027">
    <property type="component" value="Unassembled WGS sequence"/>
</dbReference>